<protein>
    <recommendedName>
        <fullName evidence="4">FeoB-associated Cys-rich membrane protein</fullName>
    </recommendedName>
</protein>
<dbReference type="RefSeq" id="WP_379708250.1">
    <property type="nucleotide sequence ID" value="NZ_JBHTBS010000001.1"/>
</dbReference>
<name>A0ABW2L2M9_9BACT</name>
<dbReference type="EMBL" id="JBHTBS010000001">
    <property type="protein sequence ID" value="MFC7335786.1"/>
    <property type="molecule type" value="Genomic_DNA"/>
</dbReference>
<gene>
    <name evidence="2" type="ORF">ACFQY0_01250</name>
</gene>
<keyword evidence="1" id="KW-1133">Transmembrane helix</keyword>
<dbReference type="Proteomes" id="UP001596472">
    <property type="component" value="Unassembled WGS sequence"/>
</dbReference>
<organism evidence="2 3">
    <name type="scientific">Haloferula chungangensis</name>
    <dbReference type="NCBI Taxonomy" id="1048331"/>
    <lineage>
        <taxon>Bacteria</taxon>
        <taxon>Pseudomonadati</taxon>
        <taxon>Verrucomicrobiota</taxon>
        <taxon>Verrucomicrobiia</taxon>
        <taxon>Verrucomicrobiales</taxon>
        <taxon>Verrucomicrobiaceae</taxon>
        <taxon>Haloferula</taxon>
    </lineage>
</organism>
<evidence type="ECO:0000313" key="2">
    <source>
        <dbReference type="EMBL" id="MFC7335786.1"/>
    </source>
</evidence>
<proteinExistence type="predicted"/>
<feature type="transmembrane region" description="Helical" evidence="1">
    <location>
        <begin position="6"/>
        <end position="26"/>
    </location>
</feature>
<evidence type="ECO:0008006" key="4">
    <source>
        <dbReference type="Google" id="ProtNLM"/>
    </source>
</evidence>
<sequence>MEDWQSWAAAGIVLITLVIFLVRALLPKHGKGHCDDCSCGK</sequence>
<accession>A0ABW2L2M9</accession>
<keyword evidence="1" id="KW-0472">Membrane</keyword>
<keyword evidence="3" id="KW-1185">Reference proteome</keyword>
<comment type="caution">
    <text evidence="2">The sequence shown here is derived from an EMBL/GenBank/DDBJ whole genome shotgun (WGS) entry which is preliminary data.</text>
</comment>
<reference evidence="3" key="1">
    <citation type="journal article" date="2019" name="Int. J. Syst. Evol. Microbiol.">
        <title>The Global Catalogue of Microorganisms (GCM) 10K type strain sequencing project: providing services to taxonomists for standard genome sequencing and annotation.</title>
        <authorList>
            <consortium name="The Broad Institute Genomics Platform"/>
            <consortium name="The Broad Institute Genome Sequencing Center for Infectious Disease"/>
            <person name="Wu L."/>
            <person name="Ma J."/>
        </authorList>
    </citation>
    <scope>NUCLEOTIDE SEQUENCE [LARGE SCALE GENOMIC DNA]</scope>
    <source>
        <strain evidence="3">CGMCC 4.1467</strain>
    </source>
</reference>
<keyword evidence="1" id="KW-0812">Transmembrane</keyword>
<evidence type="ECO:0000313" key="3">
    <source>
        <dbReference type="Proteomes" id="UP001596472"/>
    </source>
</evidence>
<evidence type="ECO:0000256" key="1">
    <source>
        <dbReference type="SAM" id="Phobius"/>
    </source>
</evidence>